<dbReference type="EMBL" id="FAOP01000002">
    <property type="protein sequence ID" value="CUU02067.1"/>
    <property type="molecule type" value="Genomic_DNA"/>
</dbReference>
<reference evidence="2 3" key="1">
    <citation type="submission" date="2015-11" db="EMBL/GenBank/DDBJ databases">
        <authorList>
            <person name="Zhang Y."/>
            <person name="Guo Z."/>
        </authorList>
    </citation>
    <scope>NUCLEOTIDE SEQUENCE [LARGE SCALE GENOMIC DNA]</scope>
    <source>
        <strain evidence="2">JGI-4</strain>
    </source>
</reference>
<dbReference type="STRING" id="1633631.GCA_001442925_00435"/>
<proteinExistence type="predicted"/>
<dbReference type="InterPro" id="IPR026444">
    <property type="entry name" value="Secre_tail"/>
</dbReference>
<dbReference type="NCBIfam" id="TIGR04183">
    <property type="entry name" value="Por_Secre_tail"/>
    <property type="match status" value="1"/>
</dbReference>
<dbReference type="InterPro" id="IPR011047">
    <property type="entry name" value="Quinoprotein_ADH-like_sf"/>
</dbReference>
<name>A0A0P1LD45_9BACT</name>
<protein>
    <submittedName>
        <fullName evidence="2">Por secretion system C-terminal sorting domain-containing protein</fullName>
    </submittedName>
</protein>
<accession>A0A0P1NUP9</accession>
<gene>
    <name evidence="2" type="ORF">JGI4_00433</name>
</gene>
<accession>A0A0S4MUM0</accession>
<dbReference type="RefSeq" id="WP_176693901.1">
    <property type="nucleotide sequence ID" value="NZ_CZVN01000007.1"/>
</dbReference>
<dbReference type="PANTHER" id="PTHR31778">
    <property type="entry name" value="BUD SITE SELECTION PROTEIN RAX2"/>
    <property type="match status" value="1"/>
</dbReference>
<dbReference type="PANTHER" id="PTHR31778:SF2">
    <property type="entry name" value="BUD SITE SELECTION PROTEIN RAX2"/>
    <property type="match status" value="1"/>
</dbReference>
<dbReference type="SUPFAM" id="SSF50998">
    <property type="entry name" value="Quinoprotein alcohol dehydrogenase-like"/>
    <property type="match status" value="2"/>
</dbReference>
<organism evidence="2 3">
    <name type="scientific">Candidatus Kryptonium thompsonii</name>
    <dbReference type="NCBI Taxonomy" id="1633631"/>
    <lineage>
        <taxon>Bacteria</taxon>
        <taxon>Pseudomonadati</taxon>
        <taxon>Candidatus Kryptoniota</taxon>
        <taxon>Candidatus Kryptonium</taxon>
    </lineage>
</organism>
<sequence>MVRRILLTIFWVLNFITAYSQQSLIFKFFDNPDVPNGPVYSILPHGDTVFVGGAFHFWGPPIGPFGALDLKTGDVDTNFFRVVNFYGSDGLKKFIPDGKGGFYICGGYEFKVMLRDGLVKSFNGIMHVNSDGTIDLNFNPPTLSAFTDYENMILVDSILFAVGNFTKVGDSTRTYIVALDAKTGKVLPWKTDSIVVEYGGIKAIAVSDSVLYIGGKIQKVGDSTRYGIAALDLKTGKLLPWNPMVKYGTSAGLVYAIAINGNDIYIGGRFDSVGTYRRLSLALIDKVTGEIKEWNPSVTVYSPNSGEPGTVKLIKIHNSKLYIGGAFSYINSEERRDIACFDLSTGQLTSWKVNTRFRYEFTARGSIIYSTGGDINDLAFAGDTIFVAGSLLTCVLTGTDTIFRYGVIALDATNGNVKDWKGAVLFNDTDGPGVWSMAGATVYGLHIWNGKLLVAADLRTRIMGSLGRQVLQRNSLSAIDARTGKVIRDWVGPEFNFVMEINNQQGTSYIPVKFVSALAVMDSVLYVGGSIALVGGRWYNYADPLYYSPEIFVALDLKTGQIKKKWSLGSHFSYWGGYTGVKKIIPTPQAIYVAGGFWGLQGKGGLAVIDPRTGAILDWKAGLSAGVNSIGIKGDTLFVAGWFTKALDTIPRTFMAAFLTRLDSVKLLNWQTGPFQVGYDQYGRITTAVADIAIDDSVIYITGPFTITGDSARQKIASIYTYNGKVTGWKPDIPFLQYSFYNSVALTDSVVYLAGSGVEALSKRTGKRISQRWALGATPSSDVIEVNPKHRHVYIGGRFSTIYDGNNYYPIPFFIVRPYAEDIATTVEETPYVEIPRNYILHQNYPNPFNPTTRIEFEIPQKEHVKLTIYDILGREVMKLIDGEFNAGRYSVDVNMSGYPSGVYFYRLEAGKFTSVKKMMLIK</sequence>
<dbReference type="Gene3D" id="2.120.10.80">
    <property type="entry name" value="Kelch-type beta propeller"/>
    <property type="match status" value="1"/>
</dbReference>
<dbReference type="GO" id="GO:1902929">
    <property type="term" value="C:plasma membrane of growing cell tip"/>
    <property type="evidence" value="ECO:0007669"/>
    <property type="project" value="TreeGrafter"/>
</dbReference>
<dbReference type="AlphaFoldDB" id="A0A0P1LD45"/>
<evidence type="ECO:0000259" key="1">
    <source>
        <dbReference type="Pfam" id="PF18962"/>
    </source>
</evidence>
<evidence type="ECO:0000313" key="2">
    <source>
        <dbReference type="EMBL" id="CUU02067.1"/>
    </source>
</evidence>
<accession>A0A0P1LD45</accession>
<dbReference type="Pfam" id="PF18962">
    <property type="entry name" value="Por_Secre_tail"/>
    <property type="match status" value="1"/>
</dbReference>
<dbReference type="InterPro" id="IPR015915">
    <property type="entry name" value="Kelch-typ_b-propeller"/>
</dbReference>
<evidence type="ECO:0000313" key="3">
    <source>
        <dbReference type="Proteomes" id="UP000182011"/>
    </source>
</evidence>
<dbReference type="Proteomes" id="UP000182011">
    <property type="component" value="Unassembled WGS sequence"/>
</dbReference>
<accession>A0A0N7MVS4</accession>
<dbReference type="Gene3D" id="2.60.40.4070">
    <property type="match status" value="1"/>
</dbReference>
<feature type="domain" description="Secretion system C-terminal sorting" evidence="1">
    <location>
        <begin position="845"/>
        <end position="920"/>
    </location>
</feature>